<keyword evidence="2" id="KW-0442">Lipid degradation</keyword>
<name>A0A0H5BEW5_BLAVI</name>
<keyword evidence="6" id="KW-1185">Reference proteome</keyword>
<dbReference type="InterPro" id="IPR016035">
    <property type="entry name" value="Acyl_Trfase/lysoPLipase"/>
</dbReference>
<dbReference type="GO" id="GO:0016787">
    <property type="term" value="F:hydrolase activity"/>
    <property type="evidence" value="ECO:0007669"/>
    <property type="project" value="UniProtKB-UniRule"/>
</dbReference>
<dbReference type="Pfam" id="PF01734">
    <property type="entry name" value="Patatin"/>
    <property type="match status" value="1"/>
</dbReference>
<feature type="short sequence motif" description="DGA/G" evidence="2">
    <location>
        <begin position="197"/>
        <end position="199"/>
    </location>
</feature>
<evidence type="ECO:0000313" key="4">
    <source>
        <dbReference type="EMBL" id="BAS00771.1"/>
    </source>
</evidence>
<dbReference type="PROSITE" id="PS51635">
    <property type="entry name" value="PNPLA"/>
    <property type="match status" value="1"/>
</dbReference>
<dbReference type="KEGG" id="bvr:BVIR_1569"/>
<comment type="caution">
    <text evidence="2">Lacks conserved residue(s) required for the propagation of feature annotation.</text>
</comment>
<dbReference type="RefSeq" id="WP_055037156.1">
    <property type="nucleotide sequence ID" value="NZ_AP014854.2"/>
</dbReference>
<dbReference type="SUPFAM" id="SSF52151">
    <property type="entry name" value="FabD/lysophospholipase-like"/>
    <property type="match status" value="1"/>
</dbReference>
<evidence type="ECO:0000313" key="6">
    <source>
        <dbReference type="Proteomes" id="UP000065734"/>
    </source>
</evidence>
<reference evidence="5" key="2">
    <citation type="submission" date="2015-11" db="EMBL/GenBank/DDBJ databases">
        <authorList>
            <person name="Zhang Y."/>
            <person name="Guo Z."/>
        </authorList>
    </citation>
    <scope>NUCLEOTIDE SEQUENCE</scope>
    <source>
        <strain evidence="5">1</strain>
    </source>
</reference>
<feature type="active site" description="Proton acceptor" evidence="2">
    <location>
        <position position="197"/>
    </location>
</feature>
<reference evidence="4" key="1">
    <citation type="journal article" date="2015" name="Genome Announc.">
        <title>Complete Genome Sequence of the Bacteriochlorophyll b-Producing Photosynthetic Bacterium Blastochloris viridis.</title>
        <authorList>
            <person name="Tsukatani Y."/>
            <person name="Hirose Y."/>
            <person name="Harada J."/>
            <person name="Misawa N."/>
            <person name="Mori K."/>
            <person name="Inoue K."/>
            <person name="Tamiaki H."/>
        </authorList>
    </citation>
    <scope>NUCLEOTIDE SEQUENCE [LARGE SCALE GENOMIC DNA]</scope>
    <source>
        <strain evidence="4">DSM 133</strain>
    </source>
</reference>
<evidence type="ECO:0000256" key="2">
    <source>
        <dbReference type="PROSITE-ProRule" id="PRU01161"/>
    </source>
</evidence>
<dbReference type="Proteomes" id="UP000065734">
    <property type="component" value="Chromosome I"/>
</dbReference>
<dbReference type="OrthoDB" id="7401351at2"/>
<organism evidence="5 6">
    <name type="scientific">Blastochloris viridis</name>
    <name type="common">Rhodopseudomonas viridis</name>
    <dbReference type="NCBI Taxonomy" id="1079"/>
    <lineage>
        <taxon>Bacteria</taxon>
        <taxon>Pseudomonadati</taxon>
        <taxon>Pseudomonadota</taxon>
        <taxon>Alphaproteobacteria</taxon>
        <taxon>Hyphomicrobiales</taxon>
        <taxon>Blastochloridaceae</taxon>
        <taxon>Blastochloris</taxon>
    </lineage>
</organism>
<dbReference type="EMBL" id="LN907867">
    <property type="protein sequence ID" value="CUU42013.1"/>
    <property type="molecule type" value="Genomic_DNA"/>
</dbReference>
<evidence type="ECO:0000259" key="3">
    <source>
        <dbReference type="PROSITE" id="PS51635"/>
    </source>
</evidence>
<reference evidence="6" key="3">
    <citation type="journal article" date="2016" name="Genome Announc.">
        <title>Revised genome sequence of the purple photosynthetic bacterium Blastochloris viridis.</title>
        <authorList>
            <person name="Liu L.N."/>
            <person name="Faulkner M."/>
            <person name="Liu X."/>
            <person name="Huang F."/>
            <person name="Darby A.C."/>
            <person name="Hall N."/>
        </authorList>
    </citation>
    <scope>NUCLEOTIDE SEQUENCE [LARGE SCALE GENOMIC DNA]</scope>
    <source>
        <strain evidence="6">ATCC 19567 / DSM 133 / F</strain>
    </source>
</reference>
<sequence>MFDAIAFAGGGNRCYWQGGFWDAAASVLDFAPKLVVGASAGAWQAAYSLLDLYDQVRPTVIGACGPHRTNFDWRGRTTPKSLFPVAPLFHELVSMTLGDAEFARLKLIVDLRIAISRPPRWLPAQAAPWVALTGYQLEKRLFHPVHPRFGRMLGFEPEFVPVRAMRSRTELVDAIMASATVPPIMPILTIGGRIALDGGFVDNVPVEPLVPVEQAGGRTLVLLTRCYRSIPHVPGRTYVQPSEPIPVKQFDITDPAGIRAAFELGRRDGAAFAAAWRRQISASGARRSAIDPGA</sequence>
<dbReference type="GO" id="GO:0016042">
    <property type="term" value="P:lipid catabolic process"/>
    <property type="evidence" value="ECO:0007669"/>
    <property type="project" value="UniProtKB-UniRule"/>
</dbReference>
<keyword evidence="1 2" id="KW-0443">Lipid metabolism</keyword>
<feature type="short sequence motif" description="GXSXG" evidence="2">
    <location>
        <begin position="37"/>
        <end position="41"/>
    </location>
</feature>
<evidence type="ECO:0000313" key="5">
    <source>
        <dbReference type="EMBL" id="CUU42013.1"/>
    </source>
</evidence>
<feature type="active site" description="Nucleophile" evidence="2">
    <location>
        <position position="39"/>
    </location>
</feature>
<gene>
    <name evidence="4" type="ORF">BV133_3177</name>
    <name evidence="5" type="ORF">BVIRIDIS_10140</name>
</gene>
<keyword evidence="2" id="KW-0378">Hydrolase</keyword>
<proteinExistence type="predicted"/>
<evidence type="ECO:0000256" key="1">
    <source>
        <dbReference type="ARBA" id="ARBA00023098"/>
    </source>
</evidence>
<accession>A0A0H5BEW5</accession>
<dbReference type="Gene3D" id="3.40.1090.10">
    <property type="entry name" value="Cytosolic phospholipase A2 catalytic domain"/>
    <property type="match status" value="1"/>
</dbReference>
<dbReference type="InterPro" id="IPR002641">
    <property type="entry name" value="PNPLA_dom"/>
</dbReference>
<dbReference type="AlphaFoldDB" id="A0A0H5BEW5"/>
<dbReference type="PATRIC" id="fig|1079.6.peg.1625"/>
<feature type="domain" description="PNPLA" evidence="3">
    <location>
        <begin position="5"/>
        <end position="210"/>
    </location>
</feature>
<protein>
    <submittedName>
        <fullName evidence="5">Patatin-like phospholipase</fullName>
    </submittedName>
</protein>
<dbReference type="EMBL" id="AP014854">
    <property type="protein sequence ID" value="BAS00771.1"/>
    <property type="molecule type" value="Genomic_DNA"/>
</dbReference>